<name>A0ABW6HX63_9FLAO</name>
<accession>A0ABW6HX63</accession>
<reference evidence="1 2" key="1">
    <citation type="submission" date="2024-06" db="EMBL/GenBank/DDBJ databases">
        <title>Flavobacterium spp. isolated from glacier.</title>
        <authorList>
            <person name="Han D."/>
        </authorList>
    </citation>
    <scope>NUCLEOTIDE SEQUENCE [LARGE SCALE GENOMIC DNA]</scope>
    <source>
        <strain evidence="1 2">LS2P90</strain>
    </source>
</reference>
<dbReference type="RefSeq" id="WP_379855212.1">
    <property type="nucleotide sequence ID" value="NZ_JBHZPZ010000012.1"/>
</dbReference>
<comment type="caution">
    <text evidence="1">The sequence shown here is derived from an EMBL/GenBank/DDBJ whole genome shotgun (WGS) entry which is preliminary data.</text>
</comment>
<organism evidence="1 2">
    <name type="scientific">Flavobacterium xylosi</name>
    <dbReference type="NCBI Taxonomy" id="3230415"/>
    <lineage>
        <taxon>Bacteria</taxon>
        <taxon>Pseudomonadati</taxon>
        <taxon>Bacteroidota</taxon>
        <taxon>Flavobacteriia</taxon>
        <taxon>Flavobacteriales</taxon>
        <taxon>Flavobacteriaceae</taxon>
        <taxon>Flavobacterium</taxon>
    </lineage>
</organism>
<dbReference type="Proteomes" id="UP001600109">
    <property type="component" value="Unassembled WGS sequence"/>
</dbReference>
<gene>
    <name evidence="1" type="ORF">ACFX5E_10980</name>
</gene>
<sequence length="98" mass="10899">MHPIVLKIVNSVGFGDYFNGLQPDYLLKETSSTALGILGETDEPLLSSAIGKITGTGRMLRQDLGKDFEFFKDSKSMRRFQNEMCIEKAPEGLLKALE</sequence>
<dbReference type="Gene3D" id="3.30.750.170">
    <property type="match status" value="1"/>
</dbReference>
<protein>
    <submittedName>
        <fullName evidence="1">Uncharacterized protein</fullName>
    </submittedName>
</protein>
<dbReference type="EMBL" id="JBHZPZ010000012">
    <property type="protein sequence ID" value="MFE3868593.1"/>
    <property type="molecule type" value="Genomic_DNA"/>
</dbReference>
<keyword evidence="2" id="KW-1185">Reference proteome</keyword>
<evidence type="ECO:0000313" key="2">
    <source>
        <dbReference type="Proteomes" id="UP001600109"/>
    </source>
</evidence>
<evidence type="ECO:0000313" key="1">
    <source>
        <dbReference type="EMBL" id="MFE3868593.1"/>
    </source>
</evidence>
<dbReference type="Gene3D" id="3.90.226.10">
    <property type="entry name" value="2-enoyl-CoA Hydratase, Chain A, domain 1"/>
    <property type="match status" value="1"/>
</dbReference>
<proteinExistence type="predicted"/>